<sequence length="180" mass="19678">MKLNHQKACVVFNKLLVNNIEDSSGIFIGTNQAIGWSSYSKSNQGFGSLSGSTMTHAVSVVQDSDLIDAPFEDMRYITLAGTGSSMQQCAIDFNAIHANVLNNGSAMDLGDNKPLGWRTARKVNYGFGKSLGRNQVKKVASMVLDDDVIDAPFRNEGIINEHVQHVEKNIRIIQKPNHNG</sequence>
<proteinExistence type="predicted"/>
<gene>
    <name evidence="1" type="ORF">ACFQ4B_03910</name>
</gene>
<name>A0ABW3UH63_9BACL</name>
<reference evidence="2" key="1">
    <citation type="journal article" date="2019" name="Int. J. Syst. Evol. Microbiol.">
        <title>The Global Catalogue of Microorganisms (GCM) 10K type strain sequencing project: providing services to taxonomists for standard genome sequencing and annotation.</title>
        <authorList>
            <consortium name="The Broad Institute Genomics Platform"/>
            <consortium name="The Broad Institute Genome Sequencing Center for Infectious Disease"/>
            <person name="Wu L."/>
            <person name="Ma J."/>
        </authorList>
    </citation>
    <scope>NUCLEOTIDE SEQUENCE [LARGE SCALE GENOMIC DNA]</scope>
    <source>
        <strain evidence="2">CCUG 53270</strain>
    </source>
</reference>
<keyword evidence="2" id="KW-1185">Reference proteome</keyword>
<dbReference type="EMBL" id="JBHTLU010000009">
    <property type="protein sequence ID" value="MFD1219256.1"/>
    <property type="molecule type" value="Genomic_DNA"/>
</dbReference>
<dbReference type="RefSeq" id="WP_345585313.1">
    <property type="nucleotide sequence ID" value="NZ_BAABJG010000002.1"/>
</dbReference>
<evidence type="ECO:0000313" key="2">
    <source>
        <dbReference type="Proteomes" id="UP001597180"/>
    </source>
</evidence>
<accession>A0ABW3UH63</accession>
<evidence type="ECO:0000313" key="1">
    <source>
        <dbReference type="EMBL" id="MFD1219256.1"/>
    </source>
</evidence>
<organism evidence="1 2">
    <name type="scientific">Paenibacillus vulneris</name>
    <dbReference type="NCBI Taxonomy" id="1133364"/>
    <lineage>
        <taxon>Bacteria</taxon>
        <taxon>Bacillati</taxon>
        <taxon>Bacillota</taxon>
        <taxon>Bacilli</taxon>
        <taxon>Bacillales</taxon>
        <taxon>Paenibacillaceae</taxon>
        <taxon>Paenibacillus</taxon>
    </lineage>
</organism>
<dbReference type="Proteomes" id="UP001597180">
    <property type="component" value="Unassembled WGS sequence"/>
</dbReference>
<protein>
    <submittedName>
        <fullName evidence="1">Uncharacterized protein</fullName>
    </submittedName>
</protein>
<comment type="caution">
    <text evidence="1">The sequence shown here is derived from an EMBL/GenBank/DDBJ whole genome shotgun (WGS) entry which is preliminary data.</text>
</comment>